<feature type="transmembrane region" description="Helical" evidence="2">
    <location>
        <begin position="100"/>
        <end position="123"/>
    </location>
</feature>
<evidence type="ECO:0000256" key="2">
    <source>
        <dbReference type="SAM" id="Phobius"/>
    </source>
</evidence>
<dbReference type="AlphaFoldDB" id="A0A2G8LD54"/>
<comment type="caution">
    <text evidence="3">The sequence shown here is derived from an EMBL/GenBank/DDBJ whole genome shotgun (WGS) entry which is preliminary data.</text>
</comment>
<name>A0A2G8LD54_STIJA</name>
<reference evidence="3 4" key="1">
    <citation type="journal article" date="2017" name="PLoS Biol.">
        <title>The sea cucumber genome provides insights into morphological evolution and visceral regeneration.</title>
        <authorList>
            <person name="Zhang X."/>
            <person name="Sun L."/>
            <person name="Yuan J."/>
            <person name="Sun Y."/>
            <person name="Gao Y."/>
            <person name="Zhang L."/>
            <person name="Li S."/>
            <person name="Dai H."/>
            <person name="Hamel J.F."/>
            <person name="Liu C."/>
            <person name="Yu Y."/>
            <person name="Liu S."/>
            <person name="Lin W."/>
            <person name="Guo K."/>
            <person name="Jin S."/>
            <person name="Xu P."/>
            <person name="Storey K.B."/>
            <person name="Huan P."/>
            <person name="Zhang T."/>
            <person name="Zhou Y."/>
            <person name="Zhang J."/>
            <person name="Lin C."/>
            <person name="Li X."/>
            <person name="Xing L."/>
            <person name="Huo D."/>
            <person name="Sun M."/>
            <person name="Wang L."/>
            <person name="Mercier A."/>
            <person name="Li F."/>
            <person name="Yang H."/>
            <person name="Xiang J."/>
        </authorList>
    </citation>
    <scope>NUCLEOTIDE SEQUENCE [LARGE SCALE GENOMIC DNA]</scope>
    <source>
        <strain evidence="3">Shaxun</strain>
        <tissue evidence="3">Muscle</tissue>
    </source>
</reference>
<dbReference type="EMBL" id="MRZV01000120">
    <property type="protein sequence ID" value="PIK58198.1"/>
    <property type="molecule type" value="Genomic_DNA"/>
</dbReference>
<evidence type="ECO:0000313" key="4">
    <source>
        <dbReference type="Proteomes" id="UP000230750"/>
    </source>
</evidence>
<keyword evidence="2" id="KW-0472">Membrane</keyword>
<keyword evidence="2" id="KW-0812">Transmembrane</keyword>
<dbReference type="OrthoDB" id="10031583at2759"/>
<proteinExistence type="predicted"/>
<protein>
    <submittedName>
        <fullName evidence="3">Uncharacterized protein</fullName>
    </submittedName>
</protein>
<feature type="compositionally biased region" description="Polar residues" evidence="1">
    <location>
        <begin position="291"/>
        <end position="302"/>
    </location>
</feature>
<dbReference type="Proteomes" id="UP000230750">
    <property type="component" value="Unassembled WGS sequence"/>
</dbReference>
<keyword evidence="4" id="KW-1185">Reference proteome</keyword>
<sequence>MGNRTADSSVDTLLDILDQKWPRPLAESDDNEGEISTISYLSQNTSANIIWKENLTTAVNNSEHYEKEPELFTLTWLSDEWETSFPMSTIDPDFGDVLTLYYGFAIAILVLAIIVLLIIIFLCCERLRKSRRRVKFASPKNVEPSVVCSGVSARREVFHNLASQSLNSEMPGLYNISVTPQTVEEYELRDLKSQNNKTFQIGKTLHHGNEKNRLTRVYTSNRWTPDYNGNLVHVAIGNSSKNRRKVVSAPRIHKNRTFNRQNVSQKILTSQPQRRVHLPKFNLAGESIVTSSEPSFFSGSQRRSPEVEGPQFDTKRGHESSLIVPANSPNCSSDDDNSGSVFLPGPRERPMAPDSDFGASAGVSHYNVSSNTSLHLPEESLASNSYVWDGYDPSFRRRPLSYVDGAYYPVLGEKQYWV</sequence>
<feature type="region of interest" description="Disordered" evidence="1">
    <location>
        <begin position="291"/>
        <end position="358"/>
    </location>
</feature>
<gene>
    <name evidence="3" type="ORF">BSL78_04922</name>
</gene>
<evidence type="ECO:0000313" key="3">
    <source>
        <dbReference type="EMBL" id="PIK58198.1"/>
    </source>
</evidence>
<evidence type="ECO:0000256" key="1">
    <source>
        <dbReference type="SAM" id="MobiDB-lite"/>
    </source>
</evidence>
<accession>A0A2G8LD54</accession>
<keyword evidence="2" id="KW-1133">Transmembrane helix</keyword>
<organism evidence="3 4">
    <name type="scientific">Stichopus japonicus</name>
    <name type="common">Sea cucumber</name>
    <dbReference type="NCBI Taxonomy" id="307972"/>
    <lineage>
        <taxon>Eukaryota</taxon>
        <taxon>Metazoa</taxon>
        <taxon>Echinodermata</taxon>
        <taxon>Eleutherozoa</taxon>
        <taxon>Echinozoa</taxon>
        <taxon>Holothuroidea</taxon>
        <taxon>Aspidochirotacea</taxon>
        <taxon>Aspidochirotida</taxon>
        <taxon>Stichopodidae</taxon>
        <taxon>Apostichopus</taxon>
    </lineage>
</organism>